<reference evidence="1" key="1">
    <citation type="submission" date="2023-05" db="EMBL/GenBank/DDBJ databases">
        <title>Nepenthes gracilis genome sequencing.</title>
        <authorList>
            <person name="Fukushima K."/>
        </authorList>
    </citation>
    <scope>NUCLEOTIDE SEQUENCE</scope>
    <source>
        <strain evidence="1">SING2019-196</strain>
    </source>
</reference>
<sequence length="144" mass="16130">MAKPSKSFRDLPTEEIRDGIAAIAEQKWGLIGKMNGAPYELYSAHSSQESDLGNVFSDPFPIFGAIYPGFHGFFPPVLLSTSAAVRLTSQRPVHALAKNKVWREDDENPAMMQSKAALLPDRSHRVQFDRFGDNTQPLKQRRCI</sequence>
<protein>
    <submittedName>
        <fullName evidence="1">Uncharacterized protein</fullName>
    </submittedName>
</protein>
<comment type="caution">
    <text evidence="1">The sequence shown here is derived from an EMBL/GenBank/DDBJ whole genome shotgun (WGS) entry which is preliminary data.</text>
</comment>
<proteinExistence type="predicted"/>
<keyword evidence="2" id="KW-1185">Reference proteome</keyword>
<accession>A0AAD3RV93</accession>
<evidence type="ECO:0000313" key="2">
    <source>
        <dbReference type="Proteomes" id="UP001279734"/>
    </source>
</evidence>
<dbReference type="AlphaFoldDB" id="A0AAD3RV93"/>
<dbReference type="EMBL" id="BSYO01000001">
    <property type="protein sequence ID" value="GMG98201.1"/>
    <property type="molecule type" value="Genomic_DNA"/>
</dbReference>
<dbReference type="Proteomes" id="UP001279734">
    <property type="component" value="Unassembled WGS sequence"/>
</dbReference>
<organism evidence="1 2">
    <name type="scientific">Nepenthes gracilis</name>
    <name type="common">Slender pitcher plant</name>
    <dbReference type="NCBI Taxonomy" id="150966"/>
    <lineage>
        <taxon>Eukaryota</taxon>
        <taxon>Viridiplantae</taxon>
        <taxon>Streptophyta</taxon>
        <taxon>Embryophyta</taxon>
        <taxon>Tracheophyta</taxon>
        <taxon>Spermatophyta</taxon>
        <taxon>Magnoliopsida</taxon>
        <taxon>eudicotyledons</taxon>
        <taxon>Gunneridae</taxon>
        <taxon>Pentapetalae</taxon>
        <taxon>Caryophyllales</taxon>
        <taxon>Nepenthaceae</taxon>
        <taxon>Nepenthes</taxon>
    </lineage>
</organism>
<gene>
    <name evidence="1" type="ORF">Nepgr_000041</name>
</gene>
<name>A0AAD3RV93_NEPGR</name>
<evidence type="ECO:0000313" key="1">
    <source>
        <dbReference type="EMBL" id="GMG98201.1"/>
    </source>
</evidence>